<evidence type="ECO:0000256" key="6">
    <source>
        <dbReference type="ARBA" id="ARBA00023136"/>
    </source>
</evidence>
<dbReference type="InterPro" id="IPR005829">
    <property type="entry name" value="Sugar_transporter_CS"/>
</dbReference>
<dbReference type="InterPro" id="IPR036259">
    <property type="entry name" value="MFS_trans_sf"/>
</dbReference>
<dbReference type="PANTHER" id="PTHR23511">
    <property type="entry name" value="SYNAPTIC VESICLE GLYCOPROTEIN 2"/>
    <property type="match status" value="1"/>
</dbReference>
<feature type="transmembrane region" description="Helical" evidence="7">
    <location>
        <begin position="208"/>
        <end position="225"/>
    </location>
</feature>
<dbReference type="CDD" id="cd17316">
    <property type="entry name" value="MFS_SV2_like"/>
    <property type="match status" value="1"/>
</dbReference>
<sequence length="479" mass="51865">MHQTVTAGGTPLDTPQVRTGIRTGTDISARMDRLPVTRHQWMLVLLISLGGFFEVYDLIFTGYIAPGMARSGLLQTTTQAFFGFTGIAAFIAATFAGLFVGTFGFGWMPDRYGRRAVFTYSLLWYSIGSAIMAFQTTPEGVLLWRFITGIGVGLEIVTIDTYVTELVPQQMRGRAIAFNQVVMFAAAPVAAILSWWLVPATVFGLDGWRIVVLAGSAGAVIVWFIRRAVPESPRWLAARGDAERSEQIVSRMEAIAERESGMPLPPPAPASEAPEVPRAAFAALWRAPYRTRLLMLVAFNFCQAIGYYGFANWVPTLLIGQGITVTKSLLYAFVIAFAMPAGPLLAMRYADRIQRKHLIVGGALAVIVCGLAFAQVKTVVPLIVLGVLISLAGQTISVAYHAYQCELFPTEVRSRASGIAYSASRAGAMMSGFIIAALLKDFGVPGVFTGITVFMLVVVVVIGAFGPRTNGVRLEELNR</sequence>
<dbReference type="InterPro" id="IPR005828">
    <property type="entry name" value="MFS_sugar_transport-like"/>
</dbReference>
<comment type="subcellular location">
    <subcellularLocation>
        <location evidence="1">Membrane</location>
        <topology evidence="1">Multi-pass membrane protein</topology>
    </subcellularLocation>
</comment>
<feature type="transmembrane region" description="Helical" evidence="7">
    <location>
        <begin position="445"/>
        <end position="465"/>
    </location>
</feature>
<evidence type="ECO:0000256" key="3">
    <source>
        <dbReference type="ARBA" id="ARBA00022448"/>
    </source>
</evidence>
<feature type="transmembrane region" description="Helical" evidence="7">
    <location>
        <begin position="117"/>
        <end position="136"/>
    </location>
</feature>
<keyword evidence="5 7" id="KW-1133">Transmembrane helix</keyword>
<evidence type="ECO:0000313" key="10">
    <source>
        <dbReference type="Proteomes" id="UP000494301"/>
    </source>
</evidence>
<organism evidence="9 10">
    <name type="scientific">Burkholderia aenigmatica</name>
    <dbReference type="NCBI Taxonomy" id="2015348"/>
    <lineage>
        <taxon>Bacteria</taxon>
        <taxon>Pseudomonadati</taxon>
        <taxon>Pseudomonadota</taxon>
        <taxon>Betaproteobacteria</taxon>
        <taxon>Burkholderiales</taxon>
        <taxon>Burkholderiaceae</taxon>
        <taxon>Burkholderia</taxon>
        <taxon>Burkholderia cepacia complex</taxon>
    </lineage>
</organism>
<feature type="transmembrane region" description="Helical" evidence="7">
    <location>
        <begin position="175"/>
        <end position="196"/>
    </location>
</feature>
<dbReference type="PANTHER" id="PTHR23511:SF34">
    <property type="entry name" value="SYNAPTIC VESICLE GLYCOPROTEIN 2"/>
    <property type="match status" value="1"/>
</dbReference>
<feature type="transmembrane region" description="Helical" evidence="7">
    <location>
        <begin position="419"/>
        <end position="439"/>
    </location>
</feature>
<dbReference type="Gene3D" id="1.20.1250.20">
    <property type="entry name" value="MFS general substrate transporter like domains"/>
    <property type="match status" value="1"/>
</dbReference>
<feature type="transmembrane region" description="Helical" evidence="7">
    <location>
        <begin position="293"/>
        <end position="310"/>
    </location>
</feature>
<feature type="transmembrane region" description="Helical" evidence="7">
    <location>
        <begin position="80"/>
        <end position="105"/>
    </location>
</feature>
<feature type="transmembrane region" description="Helical" evidence="7">
    <location>
        <begin position="382"/>
        <end position="403"/>
    </location>
</feature>
<dbReference type="AlphaFoldDB" id="A0A6J5IVB7"/>
<evidence type="ECO:0000256" key="2">
    <source>
        <dbReference type="ARBA" id="ARBA00010992"/>
    </source>
</evidence>
<evidence type="ECO:0000313" key="9">
    <source>
        <dbReference type="EMBL" id="CAB3961943.1"/>
    </source>
</evidence>
<dbReference type="GO" id="GO:0022857">
    <property type="term" value="F:transmembrane transporter activity"/>
    <property type="evidence" value="ECO:0007669"/>
    <property type="project" value="InterPro"/>
</dbReference>
<evidence type="ECO:0000256" key="4">
    <source>
        <dbReference type="ARBA" id="ARBA00022692"/>
    </source>
</evidence>
<evidence type="ECO:0000256" key="7">
    <source>
        <dbReference type="SAM" id="Phobius"/>
    </source>
</evidence>
<gene>
    <name evidence="9" type="ORF">BLA3211_01471</name>
</gene>
<dbReference type="Proteomes" id="UP000494301">
    <property type="component" value="Unassembled WGS sequence"/>
</dbReference>
<dbReference type="PROSITE" id="PS00217">
    <property type="entry name" value="SUGAR_TRANSPORT_2"/>
    <property type="match status" value="1"/>
</dbReference>
<feature type="transmembrane region" description="Helical" evidence="7">
    <location>
        <begin position="41"/>
        <end position="60"/>
    </location>
</feature>
<keyword evidence="4 7" id="KW-0812">Transmembrane</keyword>
<dbReference type="PROSITE" id="PS50850">
    <property type="entry name" value="MFS"/>
    <property type="match status" value="1"/>
</dbReference>
<name>A0A6J5IVB7_9BURK</name>
<feature type="transmembrane region" description="Helical" evidence="7">
    <location>
        <begin position="142"/>
        <end position="163"/>
    </location>
</feature>
<dbReference type="SUPFAM" id="SSF103473">
    <property type="entry name" value="MFS general substrate transporter"/>
    <property type="match status" value="1"/>
</dbReference>
<evidence type="ECO:0000259" key="8">
    <source>
        <dbReference type="PROSITE" id="PS50850"/>
    </source>
</evidence>
<feature type="transmembrane region" description="Helical" evidence="7">
    <location>
        <begin position="330"/>
        <end position="346"/>
    </location>
</feature>
<feature type="domain" description="Major facilitator superfamily (MFS) profile" evidence="8">
    <location>
        <begin position="43"/>
        <end position="470"/>
    </location>
</feature>
<keyword evidence="6 7" id="KW-0472">Membrane</keyword>
<proteinExistence type="inferred from homology"/>
<evidence type="ECO:0000256" key="5">
    <source>
        <dbReference type="ARBA" id="ARBA00022989"/>
    </source>
</evidence>
<dbReference type="InterPro" id="IPR020846">
    <property type="entry name" value="MFS_dom"/>
</dbReference>
<protein>
    <submittedName>
        <fullName evidence="9">MFS transporter</fullName>
    </submittedName>
</protein>
<keyword evidence="3" id="KW-0813">Transport</keyword>
<evidence type="ECO:0000256" key="1">
    <source>
        <dbReference type="ARBA" id="ARBA00004141"/>
    </source>
</evidence>
<dbReference type="Pfam" id="PF00083">
    <property type="entry name" value="Sugar_tr"/>
    <property type="match status" value="1"/>
</dbReference>
<feature type="transmembrane region" description="Helical" evidence="7">
    <location>
        <begin position="358"/>
        <end position="376"/>
    </location>
</feature>
<comment type="similarity">
    <text evidence="2">Belongs to the major facilitator superfamily. Sugar transporter (TC 2.A.1.1) family.</text>
</comment>
<dbReference type="GO" id="GO:0016020">
    <property type="term" value="C:membrane"/>
    <property type="evidence" value="ECO:0007669"/>
    <property type="project" value="UniProtKB-SubCell"/>
</dbReference>
<dbReference type="EMBL" id="CABWIL020000004">
    <property type="protein sequence ID" value="CAB3961943.1"/>
    <property type="molecule type" value="Genomic_DNA"/>
</dbReference>
<reference evidence="9 10" key="1">
    <citation type="submission" date="2020-04" db="EMBL/GenBank/DDBJ databases">
        <authorList>
            <person name="Depoorter E."/>
        </authorList>
    </citation>
    <scope>NUCLEOTIDE SEQUENCE [LARGE SCALE GENOMIC DNA]</scope>
    <source>
        <strain evidence="9 10">BCC0217</strain>
    </source>
</reference>
<dbReference type="RefSeq" id="WP_175220650.1">
    <property type="nucleotide sequence ID" value="NZ_CABWIL020000004.1"/>
</dbReference>
<accession>A0A6J5IVB7</accession>